<comment type="caution">
    <text evidence="2">The sequence shown here is derived from an EMBL/GenBank/DDBJ whole genome shotgun (WGS) entry which is preliminary data.</text>
</comment>
<protein>
    <submittedName>
        <fullName evidence="2">M6 family metalloprotease domain-containing protein</fullName>
    </submittedName>
</protein>
<feature type="chain" id="PRO_5041270327" evidence="1">
    <location>
        <begin position="29"/>
        <end position="676"/>
    </location>
</feature>
<evidence type="ECO:0000313" key="3">
    <source>
        <dbReference type="Proteomes" id="UP001174934"/>
    </source>
</evidence>
<accession>A0AA39WUR5</accession>
<dbReference type="NCBIfam" id="TIGR03296">
    <property type="entry name" value="M6dom_TIGR03296"/>
    <property type="match status" value="1"/>
</dbReference>
<keyword evidence="3" id="KW-1185">Reference proteome</keyword>
<reference evidence="2" key="1">
    <citation type="submission" date="2023-06" db="EMBL/GenBank/DDBJ databases">
        <title>Genome-scale phylogeny and comparative genomics of the fungal order Sordariales.</title>
        <authorList>
            <consortium name="Lawrence Berkeley National Laboratory"/>
            <person name="Hensen N."/>
            <person name="Bonometti L."/>
            <person name="Westerberg I."/>
            <person name="Brannstrom I.O."/>
            <person name="Guillou S."/>
            <person name="Cros-Aarteil S."/>
            <person name="Calhoun S."/>
            <person name="Haridas S."/>
            <person name="Kuo A."/>
            <person name="Mondo S."/>
            <person name="Pangilinan J."/>
            <person name="Riley R."/>
            <person name="LaButti K."/>
            <person name="Andreopoulos B."/>
            <person name="Lipzen A."/>
            <person name="Chen C."/>
            <person name="Yanf M."/>
            <person name="Daum C."/>
            <person name="Ng V."/>
            <person name="Clum A."/>
            <person name="Steindorff A."/>
            <person name="Ohm R."/>
            <person name="Martin F."/>
            <person name="Silar P."/>
            <person name="Natvig D."/>
            <person name="Lalanne C."/>
            <person name="Gautier V."/>
            <person name="Ament-velasquez S.L."/>
            <person name="Kruys A."/>
            <person name="Hutchinson M.I."/>
            <person name="Powell A.J."/>
            <person name="Barry K."/>
            <person name="Miller A.N."/>
            <person name="Grigoriev I.V."/>
            <person name="Debuchy R."/>
            <person name="Gladieux P."/>
            <person name="Thoren M.H."/>
            <person name="Johannesson H."/>
        </authorList>
    </citation>
    <scope>NUCLEOTIDE SEQUENCE</scope>
    <source>
        <strain evidence="2">SMH3391-2</strain>
    </source>
</reference>
<organism evidence="2 3">
    <name type="scientific">Bombardia bombarda</name>
    <dbReference type="NCBI Taxonomy" id="252184"/>
    <lineage>
        <taxon>Eukaryota</taxon>
        <taxon>Fungi</taxon>
        <taxon>Dikarya</taxon>
        <taxon>Ascomycota</taxon>
        <taxon>Pezizomycotina</taxon>
        <taxon>Sordariomycetes</taxon>
        <taxon>Sordariomycetidae</taxon>
        <taxon>Sordariales</taxon>
        <taxon>Lasiosphaeriaceae</taxon>
        <taxon>Bombardia</taxon>
    </lineage>
</organism>
<keyword evidence="2" id="KW-0645">Protease</keyword>
<feature type="signal peptide" evidence="1">
    <location>
        <begin position="1"/>
        <end position="28"/>
    </location>
</feature>
<keyword evidence="1" id="KW-0732">Signal</keyword>
<dbReference type="InterPro" id="IPR008757">
    <property type="entry name" value="Peptidase_M6-like_domain"/>
</dbReference>
<keyword evidence="2" id="KW-0482">Metalloprotease</keyword>
<name>A0AA39WUR5_9PEZI</name>
<gene>
    <name evidence="2" type="ORF">B0T17DRAFT_307379</name>
</gene>
<dbReference type="EMBL" id="JAULSR010000004">
    <property type="protein sequence ID" value="KAK0621947.1"/>
    <property type="molecule type" value="Genomic_DNA"/>
</dbReference>
<dbReference type="GO" id="GO:0006508">
    <property type="term" value="P:proteolysis"/>
    <property type="evidence" value="ECO:0007669"/>
    <property type="project" value="InterPro"/>
</dbReference>
<dbReference type="Proteomes" id="UP001174934">
    <property type="component" value="Unassembled WGS sequence"/>
</dbReference>
<evidence type="ECO:0000256" key="1">
    <source>
        <dbReference type="SAM" id="SignalP"/>
    </source>
</evidence>
<evidence type="ECO:0000313" key="2">
    <source>
        <dbReference type="EMBL" id="KAK0621947.1"/>
    </source>
</evidence>
<sequence>MRLTSRRCCQRTVATVVVSALLTRQAEGKVPCTFRDPFNVIDPQNWVNPDDMTAADFIPPPGTNYADPTVKGSSRNFNIALVAIDYSDLSFVVTQPPNSTVFGNPQPGLPTVTRDQVPKYYQDLLNLPQTLNSGHTLHEYWMGDSHGKFGVDLSAFGPYRMPALSYQYGVDPTGFNPGACPDRCGINIRTDALNAWRAQVGNETAASFELVFILSAGQDESSTWQEFGEMKFQTKEDVTEPFGSPGNDTLPNYAKTRYVEWTSWASAATIWPNAGSGSSTQAESSGMGTYAHELSHLLGIGDNYNNPYGVPLRRAYAGPFSMLDRGSFNGAGGPHSRWKIPALEGGSMGSLHSMRDKNQIGLISNTTILHLSREALANSGPVVAQFAARAVDPGAGFMGVRVQLDRDRSPTCNISTDVLCDGGGYNNYEMEVVDRMGADSFGPDHGVLISKTKNRDTQPFQWVIDANPQDINLVDFLRPNGDKAMITMGDYRQLLDALFHAGTRSGSEYEFVDTANRLHFYVIKPSRSATGVLSYTVAVRSLDGTGGPSKRGVALSAGEVDAGKPTAAGAACWFDLTNTGTYVAPGAGGAHPDDATAFLTSDVYRLSAKVEGSGWHVEVPNALATAKFGNSTSVYVAVGAAVDGAGSATVTLTATSESDSKVSATAVCNVAKGRVF</sequence>
<dbReference type="GO" id="GO:0008237">
    <property type="term" value="F:metallopeptidase activity"/>
    <property type="evidence" value="ECO:0007669"/>
    <property type="project" value="UniProtKB-KW"/>
</dbReference>
<keyword evidence="2" id="KW-0378">Hydrolase</keyword>
<proteinExistence type="predicted"/>
<dbReference type="AlphaFoldDB" id="A0AA39WUR5"/>